<dbReference type="InterPro" id="IPR050270">
    <property type="entry name" value="DegV_domain_contain"/>
</dbReference>
<gene>
    <name evidence="2" type="ORF">FU658_12820</name>
</gene>
<dbReference type="InterPro" id="IPR036117">
    <property type="entry name" value="DhaL_dom_sf"/>
</dbReference>
<name>A0A5C8KHA8_9GAMM</name>
<evidence type="ECO:0000313" key="2">
    <source>
        <dbReference type="EMBL" id="TXK59830.1"/>
    </source>
</evidence>
<dbReference type="SUPFAM" id="SSF101473">
    <property type="entry name" value="DhaL-like"/>
    <property type="match status" value="1"/>
</dbReference>
<dbReference type="EMBL" id="VRTS01000010">
    <property type="protein sequence ID" value="TXK59830.1"/>
    <property type="molecule type" value="Genomic_DNA"/>
</dbReference>
<sequence>MSLTIHANSGPVRTTRTISAAAMRRALVSGARKVIADREGLNRINVFPVADGDTGSNLAFTLNTVLGGPLARPQPHAGSLMLAVGEHALDGARGNSGAILAQFLQGVAETVSGESRLAPARLAEAVGAGSRAARAALSQPQEGTILSVIQAFADALDVRGSNRGGRFRSAADLVRAGFVACAAGAGPHPAAIGGARARRCRGCRGQGIRRPARGHR</sequence>
<dbReference type="InterPro" id="IPR004007">
    <property type="entry name" value="DhaL_dom"/>
</dbReference>
<organism evidence="2 3">
    <name type="scientific">Alkalisalibacterium limincola</name>
    <dbReference type="NCBI Taxonomy" id="2699169"/>
    <lineage>
        <taxon>Bacteria</taxon>
        <taxon>Pseudomonadati</taxon>
        <taxon>Pseudomonadota</taxon>
        <taxon>Gammaproteobacteria</taxon>
        <taxon>Lysobacterales</taxon>
        <taxon>Lysobacteraceae</taxon>
        <taxon>Alkalisalibacterium</taxon>
    </lineage>
</organism>
<dbReference type="PROSITE" id="PS51480">
    <property type="entry name" value="DHAL"/>
    <property type="match status" value="1"/>
</dbReference>
<dbReference type="PANTHER" id="PTHR33434">
    <property type="entry name" value="DEGV DOMAIN-CONTAINING PROTEIN DR_1986-RELATED"/>
    <property type="match status" value="1"/>
</dbReference>
<dbReference type="Proteomes" id="UP000321248">
    <property type="component" value="Unassembled WGS sequence"/>
</dbReference>
<dbReference type="PANTHER" id="PTHR33434:SF2">
    <property type="entry name" value="FATTY ACID-BINDING PROTEIN TM_1468"/>
    <property type="match status" value="1"/>
</dbReference>
<evidence type="ECO:0000313" key="3">
    <source>
        <dbReference type="Proteomes" id="UP000321248"/>
    </source>
</evidence>
<dbReference type="Pfam" id="PF02734">
    <property type="entry name" value="Dak2"/>
    <property type="match status" value="1"/>
</dbReference>
<dbReference type="Gene3D" id="1.25.40.340">
    <property type="match status" value="1"/>
</dbReference>
<dbReference type="SMART" id="SM01120">
    <property type="entry name" value="Dak2"/>
    <property type="match status" value="1"/>
</dbReference>
<dbReference type="GO" id="GO:0004371">
    <property type="term" value="F:glycerone kinase activity"/>
    <property type="evidence" value="ECO:0007669"/>
    <property type="project" value="InterPro"/>
</dbReference>
<dbReference type="GO" id="GO:0006071">
    <property type="term" value="P:glycerol metabolic process"/>
    <property type="evidence" value="ECO:0007669"/>
    <property type="project" value="InterPro"/>
</dbReference>
<feature type="domain" description="DhaL" evidence="1">
    <location>
        <begin position="21"/>
        <end position="203"/>
    </location>
</feature>
<reference evidence="2 3" key="1">
    <citation type="submission" date="2019-08" db="EMBL/GenBank/DDBJ databases">
        <authorList>
            <person name="Karlyshev A.V."/>
        </authorList>
    </citation>
    <scope>NUCLEOTIDE SEQUENCE [LARGE SCALE GENOMIC DNA]</scope>
    <source>
        <strain evidence="2 3">Alg18-2.2</strain>
    </source>
</reference>
<evidence type="ECO:0000259" key="1">
    <source>
        <dbReference type="PROSITE" id="PS51480"/>
    </source>
</evidence>
<proteinExistence type="predicted"/>
<protein>
    <submittedName>
        <fullName evidence="2">DAK2 domain-containing protein</fullName>
    </submittedName>
</protein>
<dbReference type="AlphaFoldDB" id="A0A5C8KHA8"/>
<dbReference type="RefSeq" id="WP_147892444.1">
    <property type="nucleotide sequence ID" value="NZ_VRTS01000010.1"/>
</dbReference>
<dbReference type="OrthoDB" id="9760324at2"/>
<keyword evidence="3" id="KW-1185">Reference proteome</keyword>
<accession>A0A5C8KHA8</accession>
<comment type="caution">
    <text evidence="2">The sequence shown here is derived from an EMBL/GenBank/DDBJ whole genome shotgun (WGS) entry which is preliminary data.</text>
</comment>